<comment type="caution">
    <text evidence="4">The sequence shown here is derived from an EMBL/GenBank/DDBJ whole genome shotgun (WGS) entry which is preliminary data.</text>
</comment>
<feature type="region of interest" description="Disordered" evidence="2">
    <location>
        <begin position="76"/>
        <end position="110"/>
    </location>
</feature>
<sequence length="110" mass="12536">MTPLAQLKLVACAVLLAVLAYLIYDYTTLSSRNDKLAEENRETKDQLADVSRRLETVSEEMVTRAEFDAGVRKRRAQTQSRINEVSNEASPAGDYLRERIPDGVRETYRQ</sequence>
<keyword evidence="3" id="KW-1133">Transmembrane helix</keyword>
<dbReference type="AlphaFoldDB" id="A0A120AFY4"/>
<feature type="compositionally biased region" description="Basic and acidic residues" evidence="2">
    <location>
        <begin position="95"/>
        <end position="110"/>
    </location>
</feature>
<proteinExistence type="predicted"/>
<evidence type="ECO:0000256" key="2">
    <source>
        <dbReference type="SAM" id="MobiDB-lite"/>
    </source>
</evidence>
<feature type="compositionally biased region" description="Polar residues" evidence="2">
    <location>
        <begin position="77"/>
        <end position="89"/>
    </location>
</feature>
<feature type="transmembrane region" description="Helical" evidence="3">
    <location>
        <begin position="6"/>
        <end position="24"/>
    </location>
</feature>
<dbReference type="RefSeq" id="WP_036109967.1">
    <property type="nucleotide sequence ID" value="NZ_JAJA02000001.1"/>
</dbReference>
<reference evidence="4 5" key="1">
    <citation type="journal article" date="2014" name="Genome Announc.">
        <title>Draft Genome Sequence of Lysobacter capsici AZ78, a Bacterium Antagonistic to Plant-Pathogenic Oomycetes.</title>
        <authorList>
            <person name="Puopolo G."/>
            <person name="Sonego P."/>
            <person name="Engelen K."/>
            <person name="Pertot I."/>
        </authorList>
    </citation>
    <scope>NUCLEOTIDE SEQUENCE [LARGE SCALE GENOMIC DNA]</scope>
    <source>
        <strain evidence="4 5">AZ78</strain>
    </source>
</reference>
<name>A0A120AFY4_9GAMM</name>
<keyword evidence="3" id="KW-0812">Transmembrane</keyword>
<evidence type="ECO:0000256" key="1">
    <source>
        <dbReference type="SAM" id="Coils"/>
    </source>
</evidence>
<dbReference type="EMBL" id="JAJA02000001">
    <property type="protein sequence ID" value="KWS03738.1"/>
    <property type="molecule type" value="Genomic_DNA"/>
</dbReference>
<dbReference type="Proteomes" id="UP000023435">
    <property type="component" value="Unassembled WGS sequence"/>
</dbReference>
<evidence type="ECO:0000256" key="3">
    <source>
        <dbReference type="SAM" id="Phobius"/>
    </source>
</evidence>
<protein>
    <submittedName>
        <fullName evidence="4">Uncharacterized protein</fullName>
    </submittedName>
</protein>
<gene>
    <name evidence="4" type="ORF">AZ78_1287</name>
</gene>
<keyword evidence="5" id="KW-1185">Reference proteome</keyword>
<evidence type="ECO:0000313" key="5">
    <source>
        <dbReference type="Proteomes" id="UP000023435"/>
    </source>
</evidence>
<keyword evidence="3" id="KW-0472">Membrane</keyword>
<accession>A0A120AFY4</accession>
<evidence type="ECO:0000313" key="4">
    <source>
        <dbReference type="EMBL" id="KWS03738.1"/>
    </source>
</evidence>
<organism evidence="4 5">
    <name type="scientific">Lysobacter capsici AZ78</name>
    <dbReference type="NCBI Taxonomy" id="1444315"/>
    <lineage>
        <taxon>Bacteria</taxon>
        <taxon>Pseudomonadati</taxon>
        <taxon>Pseudomonadota</taxon>
        <taxon>Gammaproteobacteria</taxon>
        <taxon>Lysobacterales</taxon>
        <taxon>Lysobacteraceae</taxon>
        <taxon>Lysobacter</taxon>
    </lineage>
</organism>
<feature type="coiled-coil region" evidence="1">
    <location>
        <begin position="26"/>
        <end position="60"/>
    </location>
</feature>
<keyword evidence="1" id="KW-0175">Coiled coil</keyword>